<evidence type="ECO:0000256" key="1">
    <source>
        <dbReference type="SAM" id="MobiDB-lite"/>
    </source>
</evidence>
<dbReference type="Proteomes" id="UP000185739">
    <property type="component" value="Chromosome"/>
</dbReference>
<feature type="compositionally biased region" description="Polar residues" evidence="1">
    <location>
        <begin position="23"/>
        <end position="35"/>
    </location>
</feature>
<name>A0A1L6FFK5_9RHOO</name>
<evidence type="ECO:0000313" key="2">
    <source>
        <dbReference type="EMBL" id="APR05689.1"/>
    </source>
</evidence>
<accession>A0A1L6FFK5</accession>
<dbReference type="KEGG" id="tcl:Tchl_2866"/>
<evidence type="ECO:0000313" key="3">
    <source>
        <dbReference type="Proteomes" id="UP000185739"/>
    </source>
</evidence>
<proteinExistence type="predicted"/>
<dbReference type="AlphaFoldDB" id="A0A1L6FFK5"/>
<sequence>MRPQIGRADVVFDNGRHGRHQETLSGTDLNPTSLNGDRIPRAGKWPTRLHATYHATAIPSRHLHRARCLQQTHAQAGSGPRAQDFHSLSFSVKKRTPGARARKFRHRPWAIFGVARNSGLAHRPCTCPQSPSPTRPPCSFPPRSRWAMTRCRLKPPRRLATPIRARLTSRCSAWRRSCRMWLPNAIAPRLRSRMRSTRPCAG</sequence>
<dbReference type="STRING" id="96773.Tchl_2866"/>
<feature type="region of interest" description="Disordered" evidence="1">
    <location>
        <begin position="1"/>
        <end position="36"/>
    </location>
</feature>
<gene>
    <name evidence="2" type="ORF">Tchl_2866</name>
</gene>
<protein>
    <submittedName>
        <fullName evidence="2">Uncharacterized protein</fullName>
    </submittedName>
</protein>
<keyword evidence="3" id="KW-1185">Reference proteome</keyword>
<organism evidence="2 3">
    <name type="scientific">Thauera chlorobenzoica</name>
    <dbReference type="NCBI Taxonomy" id="96773"/>
    <lineage>
        <taxon>Bacteria</taxon>
        <taxon>Pseudomonadati</taxon>
        <taxon>Pseudomonadota</taxon>
        <taxon>Betaproteobacteria</taxon>
        <taxon>Rhodocyclales</taxon>
        <taxon>Zoogloeaceae</taxon>
        <taxon>Thauera</taxon>
    </lineage>
</organism>
<dbReference type="EMBL" id="CP018839">
    <property type="protein sequence ID" value="APR05689.1"/>
    <property type="molecule type" value="Genomic_DNA"/>
</dbReference>
<reference evidence="2 3" key="1">
    <citation type="submission" date="2016-12" db="EMBL/GenBank/DDBJ databases">
        <title>Complete genome sequence of Thauera chlorobenzoica, a Betaproteobacterium degrading haloaromatics anaerobically to CO2 and halides.</title>
        <authorList>
            <person name="Goris T."/>
            <person name="Mergelsberg M."/>
            <person name="Boll M."/>
        </authorList>
    </citation>
    <scope>NUCLEOTIDE SEQUENCE [LARGE SCALE GENOMIC DNA]</scope>
    <source>
        <strain evidence="2 3">3CB1</strain>
    </source>
</reference>